<proteinExistence type="predicted"/>
<gene>
    <name evidence="1" type="ORF">RF11_13802</name>
</gene>
<dbReference type="PANTHER" id="PTHR42921:SF1">
    <property type="entry name" value="ACETOACETYL-COA SYNTHETASE"/>
    <property type="match status" value="1"/>
</dbReference>
<sequence>MDEIPKWFEGITLNYAENMLHPKVETLAIVSESSIFMIPDEYGQKFTLSHQKLYENVSKLAFAFKSYGIAANLPNDYRSVVAMLACSSLGATWTSIPPELQPIVSYYSCRE</sequence>
<dbReference type="EMBL" id="JWZT01002471">
    <property type="protein sequence ID" value="KII69313.1"/>
    <property type="molecule type" value="Genomic_DNA"/>
</dbReference>
<reference evidence="1 2" key="1">
    <citation type="journal article" date="2014" name="Genome Biol. Evol.">
        <title>The genome of the myxosporean Thelohanellus kitauei shows adaptations to nutrient acquisition within its fish host.</title>
        <authorList>
            <person name="Yang Y."/>
            <person name="Xiong J."/>
            <person name="Zhou Z."/>
            <person name="Huo F."/>
            <person name="Miao W."/>
            <person name="Ran C."/>
            <person name="Liu Y."/>
            <person name="Zhang J."/>
            <person name="Feng J."/>
            <person name="Wang M."/>
            <person name="Wang M."/>
            <person name="Wang L."/>
            <person name="Yao B."/>
        </authorList>
    </citation>
    <scope>NUCLEOTIDE SEQUENCE [LARGE SCALE GENOMIC DNA]</scope>
    <source>
        <strain evidence="1">Wuqing</strain>
    </source>
</reference>
<dbReference type="GO" id="GO:0030729">
    <property type="term" value="F:acetoacetate-CoA ligase activity"/>
    <property type="evidence" value="ECO:0007669"/>
    <property type="project" value="TreeGrafter"/>
</dbReference>
<dbReference type="OrthoDB" id="10253869at2759"/>
<name>A0A0C2JIX3_THEKT</name>
<evidence type="ECO:0000313" key="1">
    <source>
        <dbReference type="EMBL" id="KII69313.1"/>
    </source>
</evidence>
<keyword evidence="2" id="KW-1185">Reference proteome</keyword>
<evidence type="ECO:0000313" key="2">
    <source>
        <dbReference type="Proteomes" id="UP000031668"/>
    </source>
</evidence>
<dbReference type="Proteomes" id="UP000031668">
    <property type="component" value="Unassembled WGS sequence"/>
</dbReference>
<organism evidence="1 2">
    <name type="scientific">Thelohanellus kitauei</name>
    <name type="common">Myxosporean</name>
    <dbReference type="NCBI Taxonomy" id="669202"/>
    <lineage>
        <taxon>Eukaryota</taxon>
        <taxon>Metazoa</taxon>
        <taxon>Cnidaria</taxon>
        <taxon>Myxozoa</taxon>
        <taxon>Myxosporea</taxon>
        <taxon>Bivalvulida</taxon>
        <taxon>Platysporina</taxon>
        <taxon>Myxobolidae</taxon>
        <taxon>Thelohanellus</taxon>
    </lineage>
</organism>
<accession>A0A0C2JIX3</accession>
<dbReference type="SUPFAM" id="SSF56801">
    <property type="entry name" value="Acetyl-CoA synthetase-like"/>
    <property type="match status" value="1"/>
</dbReference>
<dbReference type="PANTHER" id="PTHR42921">
    <property type="entry name" value="ACETOACETYL-COA SYNTHETASE"/>
    <property type="match status" value="1"/>
</dbReference>
<dbReference type="InterPro" id="IPR042099">
    <property type="entry name" value="ANL_N_sf"/>
</dbReference>
<comment type="caution">
    <text evidence="1">The sequence shown here is derived from an EMBL/GenBank/DDBJ whole genome shotgun (WGS) entry which is preliminary data.</text>
</comment>
<protein>
    <submittedName>
        <fullName evidence="1">Acetoacetyl-CoA synthetase</fullName>
    </submittedName>
</protein>
<dbReference type="Gene3D" id="3.40.50.12780">
    <property type="entry name" value="N-terminal domain of ligase-like"/>
    <property type="match status" value="1"/>
</dbReference>
<dbReference type="AlphaFoldDB" id="A0A0C2JIX3"/>